<evidence type="ECO:0000256" key="1">
    <source>
        <dbReference type="PROSITE-ProRule" id="PRU00023"/>
    </source>
</evidence>
<feature type="repeat" description="ANK" evidence="1">
    <location>
        <begin position="43"/>
        <end position="75"/>
    </location>
</feature>
<dbReference type="InterPro" id="IPR002110">
    <property type="entry name" value="Ankyrin_rpt"/>
</dbReference>
<dbReference type="PANTHER" id="PTHR46427">
    <property type="entry name" value="ANKYRIN REPEAT AND LEM DOMAIN-CONTAINING PROTEIN 1"/>
    <property type="match status" value="1"/>
</dbReference>
<evidence type="ECO:0000256" key="2">
    <source>
        <dbReference type="PROSITE-ProRule" id="PRU00339"/>
    </source>
</evidence>
<evidence type="ECO:0000313" key="6">
    <source>
        <dbReference type="WBParaSite" id="Gr19_v10_g8387.t2"/>
    </source>
</evidence>
<dbReference type="GO" id="GO:0000724">
    <property type="term" value="P:double-strand break repair via homologous recombination"/>
    <property type="evidence" value="ECO:0007669"/>
    <property type="project" value="TreeGrafter"/>
</dbReference>
<sequence>MIFAREPFLLHLLAGSDTITALDAAKALLDAGTHDADEREPFDNLTPLHVAAGWGNLAMCQLLIHYGADVKAEDIDKRRPVDVTAEGPCRRFLKRLGRKRRKERSKFGKVLAFLFRCAHPTAVAAAAIDGNEPSLLVVTPEELANERKLRNSCPSHIPHAQHFKSKISGVLAPPPHHFAHPQTATIKPSEALTPYQRRPMPSAPPRRSSSLAREEFLTEDNTRTSDELNVARLDMRRTQNNDENVDEVAVEAEKDGNSTEDEHAQMLENGHDEASEQQWDALRNQFSALRLDELRERLRFRNCRAGPLNVGNRRIYEAKLARLETRKHQQQQRDPNAINHYSQALQRMLIAEEWCNVAESERIGRKEETQIRDEYAHSQPTKKEVAFFCYLLIDPSILRSSAAASPSSEVVPPLRRFLSAIFYASKCRDFATAKPSEQSEKLKRILTLWDRGEGVISQQLFCNIHSAEAHVREGAMIDAIGVDNLTNIVRGSFPGLAARWSRTQIADMSVPTCVVLYFNRTNNAMYSGSWQQQQHTSRSSTTPYHYRLSNSSGFSARSPSSVNDSKSAKRKRLSIASRDGDETSDLQERLCAVVARSQLFGLKSEEGVARSKNEPALITNTTLEPSSSSPPIPVSFPLLDTEPANALLPPYDLLTAATLSPDVQRRKFFADLHPLDRILARIVRPGVAVLHVELVCMLSRFRRTLLAFTKGRLVPVPFDRTKRFYNVNDYISTTVVSIAPSSEELELEIDENEAILTQQGIPAYCRDFDPTTFEDSAHILSLRDNPNLAAQLGIPFNSAHSGLAALHAKLLHLAPTAQRLRTEQTAKLAMAHVRRGAELTRDNKCFEAIQCFNKALSVDERCADAYVGRGAACAGCRNFSAALLDLEKAIQLQPDHRNANKYRLEVLHTFAKELERDGKLSDAQAKFGQLLALCPGHQGALEGMTRDDSDQDDGDGHVHDRTKQGVNHHDDDDERRVRKTQNGCAKGGGRGGGKRRETMSEEEVQKNRQKLAEMEAFIATLKGGGGGGGGKR</sequence>
<feature type="region of interest" description="Disordered" evidence="3">
    <location>
        <begin position="194"/>
        <end position="222"/>
    </location>
</feature>
<dbReference type="Pfam" id="PF00023">
    <property type="entry name" value="Ank"/>
    <property type="match status" value="1"/>
</dbReference>
<dbReference type="SUPFAM" id="SSF48452">
    <property type="entry name" value="TPR-like"/>
    <property type="match status" value="1"/>
</dbReference>
<dbReference type="GO" id="GO:0000712">
    <property type="term" value="P:resolution of meiotic recombination intermediates"/>
    <property type="evidence" value="ECO:0007669"/>
    <property type="project" value="TreeGrafter"/>
</dbReference>
<feature type="region of interest" description="Disordered" evidence="3">
    <location>
        <begin position="528"/>
        <end position="580"/>
    </location>
</feature>
<dbReference type="InterPro" id="IPR034998">
    <property type="entry name" value="ANKLE1"/>
</dbReference>
<dbReference type="GO" id="GO:0005737">
    <property type="term" value="C:cytoplasm"/>
    <property type="evidence" value="ECO:0007669"/>
    <property type="project" value="TreeGrafter"/>
</dbReference>
<dbReference type="WBParaSite" id="Gr19_v10_g8387.t2">
    <property type="protein sequence ID" value="Gr19_v10_g8387.t2"/>
    <property type="gene ID" value="Gr19_v10_g8387"/>
</dbReference>
<dbReference type="Gene3D" id="1.25.40.10">
    <property type="entry name" value="Tetratricopeptide repeat domain"/>
    <property type="match status" value="1"/>
</dbReference>
<dbReference type="PROSITE" id="PS50088">
    <property type="entry name" value="ANK_REPEAT"/>
    <property type="match status" value="1"/>
</dbReference>
<dbReference type="GO" id="GO:0004520">
    <property type="term" value="F:DNA endonuclease activity"/>
    <property type="evidence" value="ECO:0007669"/>
    <property type="project" value="TreeGrafter"/>
</dbReference>
<dbReference type="SMART" id="SM00028">
    <property type="entry name" value="TPR"/>
    <property type="match status" value="3"/>
</dbReference>
<dbReference type="Pfam" id="PF22945">
    <property type="entry name" value="LEM-3_GIY-YIG"/>
    <property type="match status" value="1"/>
</dbReference>
<evidence type="ECO:0000313" key="5">
    <source>
        <dbReference type="Proteomes" id="UP000887572"/>
    </source>
</evidence>
<dbReference type="SMART" id="SM00248">
    <property type="entry name" value="ANK"/>
    <property type="match status" value="1"/>
</dbReference>
<dbReference type="PROSITE" id="PS50297">
    <property type="entry name" value="ANK_REP_REGION"/>
    <property type="match status" value="1"/>
</dbReference>
<accession>A0A914IBL9</accession>
<feature type="compositionally biased region" description="Basic and acidic residues" evidence="3">
    <location>
        <begin position="944"/>
        <end position="976"/>
    </location>
</feature>
<name>A0A914IBL9_GLORO</name>
<feature type="compositionally biased region" description="Low complexity" evidence="3">
    <location>
        <begin position="197"/>
        <end position="210"/>
    </location>
</feature>
<reference evidence="6" key="1">
    <citation type="submission" date="2022-11" db="UniProtKB">
        <authorList>
            <consortium name="WormBaseParasite"/>
        </authorList>
    </citation>
    <scope>IDENTIFICATION</scope>
</reference>
<feature type="repeat" description="TPR" evidence="2">
    <location>
        <begin position="863"/>
        <end position="896"/>
    </location>
</feature>
<protein>
    <submittedName>
        <fullName evidence="6">LEM domain-containing protein</fullName>
    </submittedName>
</protein>
<feature type="region of interest" description="Disordered" evidence="3">
    <location>
        <begin position="941"/>
        <end position="1007"/>
    </location>
</feature>
<dbReference type="PANTHER" id="PTHR46427:SF1">
    <property type="entry name" value="ANKYRIN REPEAT AND LEM DOMAIN-CONTAINING PROTEIN 1"/>
    <property type="match status" value="1"/>
</dbReference>
<keyword evidence="5" id="KW-1185">Reference proteome</keyword>
<feature type="domain" description="LEM" evidence="4">
    <location>
        <begin position="283"/>
        <end position="327"/>
    </location>
</feature>
<dbReference type="InterPro" id="IPR019734">
    <property type="entry name" value="TPR_rpt"/>
</dbReference>
<feature type="compositionally biased region" description="Basic and acidic residues" evidence="3">
    <location>
        <begin position="994"/>
        <end position="1007"/>
    </location>
</feature>
<dbReference type="PROSITE" id="PS50954">
    <property type="entry name" value="LEM"/>
    <property type="match status" value="1"/>
</dbReference>
<dbReference type="InterPro" id="IPR003887">
    <property type="entry name" value="LEM_dom"/>
</dbReference>
<dbReference type="GO" id="GO:0005654">
    <property type="term" value="C:nucleoplasm"/>
    <property type="evidence" value="ECO:0007669"/>
    <property type="project" value="TreeGrafter"/>
</dbReference>
<dbReference type="Proteomes" id="UP000887572">
    <property type="component" value="Unplaced"/>
</dbReference>
<organism evidence="5 6">
    <name type="scientific">Globodera rostochiensis</name>
    <name type="common">Golden nematode worm</name>
    <name type="synonym">Heterodera rostochiensis</name>
    <dbReference type="NCBI Taxonomy" id="31243"/>
    <lineage>
        <taxon>Eukaryota</taxon>
        <taxon>Metazoa</taxon>
        <taxon>Ecdysozoa</taxon>
        <taxon>Nematoda</taxon>
        <taxon>Chromadorea</taxon>
        <taxon>Rhabditida</taxon>
        <taxon>Tylenchina</taxon>
        <taxon>Tylenchomorpha</taxon>
        <taxon>Tylenchoidea</taxon>
        <taxon>Heteroderidae</taxon>
        <taxon>Heteroderinae</taxon>
        <taxon>Globodera</taxon>
    </lineage>
</organism>
<dbReference type="Gene3D" id="1.25.40.20">
    <property type="entry name" value="Ankyrin repeat-containing domain"/>
    <property type="match status" value="1"/>
</dbReference>
<dbReference type="AlphaFoldDB" id="A0A914IBL9"/>
<feature type="compositionally biased region" description="Polar residues" evidence="3">
    <location>
        <begin position="548"/>
        <end position="565"/>
    </location>
</feature>
<proteinExistence type="predicted"/>
<dbReference type="PROSITE" id="PS50005">
    <property type="entry name" value="TPR"/>
    <property type="match status" value="1"/>
</dbReference>
<evidence type="ECO:0000256" key="3">
    <source>
        <dbReference type="SAM" id="MobiDB-lite"/>
    </source>
</evidence>
<feature type="compositionally biased region" description="Basic and acidic residues" evidence="3">
    <location>
        <begin position="212"/>
        <end position="222"/>
    </location>
</feature>
<dbReference type="InterPro" id="IPR011990">
    <property type="entry name" value="TPR-like_helical_dom_sf"/>
</dbReference>
<dbReference type="InterPro" id="IPR036770">
    <property type="entry name" value="Ankyrin_rpt-contain_sf"/>
</dbReference>
<keyword evidence="2" id="KW-0802">TPR repeat</keyword>
<feature type="compositionally biased region" description="Low complexity" evidence="3">
    <location>
        <begin position="529"/>
        <end position="542"/>
    </location>
</feature>
<dbReference type="SUPFAM" id="SSF48403">
    <property type="entry name" value="Ankyrin repeat"/>
    <property type="match status" value="1"/>
</dbReference>
<keyword evidence="1" id="KW-0040">ANK repeat</keyword>
<evidence type="ECO:0000259" key="4">
    <source>
        <dbReference type="PROSITE" id="PS50954"/>
    </source>
</evidence>